<dbReference type="NCBIfam" id="TIGR00203">
    <property type="entry name" value="cydB"/>
    <property type="match status" value="1"/>
</dbReference>
<protein>
    <submittedName>
        <fullName evidence="8">Cytochrome d ubiquinol oxidase subunit II</fullName>
    </submittedName>
</protein>
<dbReference type="PANTHER" id="PTHR43141">
    <property type="entry name" value="CYTOCHROME BD2 SUBUNIT II"/>
    <property type="match status" value="1"/>
</dbReference>
<keyword evidence="4 7" id="KW-0812">Transmembrane</keyword>
<proteinExistence type="inferred from homology"/>
<dbReference type="InterPro" id="IPR003317">
    <property type="entry name" value="Cyt-d_oxidase_su2"/>
</dbReference>
<feature type="transmembrane region" description="Helical" evidence="7">
    <location>
        <begin position="257"/>
        <end position="281"/>
    </location>
</feature>
<sequence>MIPDELLHLLGAAALAFSILTYVILDGTDLGVGILFAANHADEDRHIMGMSILPIWDGNETWLVLGGGGLIALFPAAYSIFLTATYVPIFLMLFGLIFRAVALEYRDGAATRERRRLFDLVLLGGSVLAAFCQGVVLGALLQGISHDGQQYSGNGWGWLSGFSLFCGASLVVGYALMGACWLIWRTQGDIQRTARRQARGLAALTLVLLAVAVLWTAQLNASYGEHLFHLPVGGSLLVLLALLVVGFHRALTARHEFLPLFAVLGWFIVAFAGILVAVYPMVIPPSLTFAQASSSPSSQSFILLGFAVLIPFTLAYSTYGYWVFRGKVTPRGQDR</sequence>
<organism evidence="8 9">
    <name type="scientific">Pseudomonas knackmussii</name>
    <dbReference type="NCBI Taxonomy" id="65741"/>
    <lineage>
        <taxon>Bacteria</taxon>
        <taxon>Pseudomonadati</taxon>
        <taxon>Pseudomonadota</taxon>
        <taxon>Gammaproteobacteria</taxon>
        <taxon>Pseudomonadales</taxon>
        <taxon>Pseudomonadaceae</taxon>
        <taxon>Pseudomonas</taxon>
    </lineage>
</organism>
<dbReference type="Pfam" id="PF02322">
    <property type="entry name" value="Cyt_bd_oxida_II"/>
    <property type="match status" value="1"/>
</dbReference>
<evidence type="ECO:0000256" key="5">
    <source>
        <dbReference type="ARBA" id="ARBA00022989"/>
    </source>
</evidence>
<accession>A0ABY4KNB3</accession>
<dbReference type="PANTHER" id="PTHR43141:SF4">
    <property type="entry name" value="CYTOCHROME BD2 SUBUNIT II"/>
    <property type="match status" value="1"/>
</dbReference>
<feature type="transmembrane region" description="Helical" evidence="7">
    <location>
        <begin position="6"/>
        <end position="25"/>
    </location>
</feature>
<comment type="similarity">
    <text evidence="2">Belongs to the cytochrome ubiquinol oxidase subunit 2 family.</text>
</comment>
<feature type="transmembrane region" description="Helical" evidence="7">
    <location>
        <begin position="117"/>
        <end position="141"/>
    </location>
</feature>
<dbReference type="Proteomes" id="UP000831189">
    <property type="component" value="Chromosome"/>
</dbReference>
<keyword evidence="6 7" id="KW-0472">Membrane</keyword>
<evidence type="ECO:0000256" key="6">
    <source>
        <dbReference type="ARBA" id="ARBA00023136"/>
    </source>
</evidence>
<evidence type="ECO:0000256" key="3">
    <source>
        <dbReference type="ARBA" id="ARBA00022475"/>
    </source>
</evidence>
<evidence type="ECO:0000256" key="7">
    <source>
        <dbReference type="SAM" id="Phobius"/>
    </source>
</evidence>
<gene>
    <name evidence="8" type="primary">cydB</name>
    <name evidence="8" type="ORF">M0M42_17500</name>
</gene>
<comment type="subcellular location">
    <subcellularLocation>
        <location evidence="1">Cell membrane</location>
        <topology evidence="1">Multi-pass membrane protein</topology>
    </subcellularLocation>
</comment>
<feature type="transmembrane region" description="Helical" evidence="7">
    <location>
        <begin position="227"/>
        <end position="245"/>
    </location>
</feature>
<evidence type="ECO:0000256" key="4">
    <source>
        <dbReference type="ARBA" id="ARBA00022692"/>
    </source>
</evidence>
<keyword evidence="5 7" id="KW-1133">Transmembrane helix</keyword>
<name>A0ABY4KNB3_9PSED</name>
<evidence type="ECO:0000256" key="2">
    <source>
        <dbReference type="ARBA" id="ARBA00007543"/>
    </source>
</evidence>
<keyword evidence="9" id="KW-1185">Reference proteome</keyword>
<reference evidence="8 9" key="1">
    <citation type="submission" date="2022-04" db="EMBL/GenBank/DDBJ databases">
        <title>Pseudomonas knackmussii B09-2.</title>
        <authorList>
            <person name="Deng Y."/>
        </authorList>
    </citation>
    <scope>NUCLEOTIDE SEQUENCE [LARGE SCALE GENOMIC DNA]</scope>
    <source>
        <strain evidence="8 9">B09-2</strain>
    </source>
</reference>
<keyword evidence="3" id="KW-1003">Cell membrane</keyword>
<evidence type="ECO:0000256" key="1">
    <source>
        <dbReference type="ARBA" id="ARBA00004651"/>
    </source>
</evidence>
<evidence type="ECO:0000313" key="8">
    <source>
        <dbReference type="EMBL" id="UPQ82174.1"/>
    </source>
</evidence>
<feature type="transmembrane region" description="Helical" evidence="7">
    <location>
        <begin position="301"/>
        <end position="324"/>
    </location>
</feature>
<feature type="transmembrane region" description="Helical" evidence="7">
    <location>
        <begin position="161"/>
        <end position="184"/>
    </location>
</feature>
<feature type="transmembrane region" description="Helical" evidence="7">
    <location>
        <begin position="87"/>
        <end position="105"/>
    </location>
</feature>
<evidence type="ECO:0000313" key="9">
    <source>
        <dbReference type="Proteomes" id="UP000831189"/>
    </source>
</evidence>
<feature type="transmembrane region" description="Helical" evidence="7">
    <location>
        <begin position="196"/>
        <end position="215"/>
    </location>
</feature>
<dbReference type="EMBL" id="CP096208">
    <property type="protein sequence ID" value="UPQ82174.1"/>
    <property type="molecule type" value="Genomic_DNA"/>
</dbReference>